<proteinExistence type="inferred from homology"/>
<evidence type="ECO:0000256" key="1">
    <source>
        <dbReference type="ARBA" id="ARBA00004141"/>
    </source>
</evidence>
<evidence type="ECO:0000313" key="10">
    <source>
        <dbReference type="EMBL" id="ETS73392.1"/>
    </source>
</evidence>
<dbReference type="RefSeq" id="XP_007841769.1">
    <property type="nucleotide sequence ID" value="XM_007843578.1"/>
</dbReference>
<dbReference type="eggNOG" id="ENOG502S0NS">
    <property type="taxonomic scope" value="Eukaryota"/>
</dbReference>
<evidence type="ECO:0000313" key="11">
    <source>
        <dbReference type="Proteomes" id="UP000030651"/>
    </source>
</evidence>
<organism evidence="10 11">
    <name type="scientific">Pestalotiopsis fici (strain W106-1 / CGMCC3.15140)</name>
    <dbReference type="NCBI Taxonomy" id="1229662"/>
    <lineage>
        <taxon>Eukaryota</taxon>
        <taxon>Fungi</taxon>
        <taxon>Dikarya</taxon>
        <taxon>Ascomycota</taxon>
        <taxon>Pezizomycotina</taxon>
        <taxon>Sordariomycetes</taxon>
        <taxon>Xylariomycetidae</taxon>
        <taxon>Amphisphaeriales</taxon>
        <taxon>Sporocadaceae</taxon>
        <taxon>Pestalotiopsis</taxon>
    </lineage>
</organism>
<feature type="region of interest" description="Disordered" evidence="7">
    <location>
        <begin position="167"/>
        <end position="194"/>
    </location>
</feature>
<dbReference type="KEGG" id="pfy:PFICI_14997"/>
<dbReference type="GO" id="GO:0005886">
    <property type="term" value="C:plasma membrane"/>
    <property type="evidence" value="ECO:0007669"/>
    <property type="project" value="TreeGrafter"/>
</dbReference>
<accession>W3WJS5</accession>
<evidence type="ECO:0000256" key="3">
    <source>
        <dbReference type="ARBA" id="ARBA00022449"/>
    </source>
</evidence>
<reference evidence="11" key="1">
    <citation type="journal article" date="2015" name="BMC Genomics">
        <title>Genomic and transcriptomic analysis of the endophytic fungus Pestalotiopsis fici reveals its lifestyle and high potential for synthesis of natural products.</title>
        <authorList>
            <person name="Wang X."/>
            <person name="Zhang X."/>
            <person name="Liu L."/>
            <person name="Xiang M."/>
            <person name="Wang W."/>
            <person name="Sun X."/>
            <person name="Che Y."/>
            <person name="Guo L."/>
            <person name="Liu G."/>
            <person name="Guo L."/>
            <person name="Wang C."/>
            <person name="Yin W.B."/>
            <person name="Stadler M."/>
            <person name="Zhang X."/>
            <person name="Liu X."/>
        </authorList>
    </citation>
    <scope>NUCLEOTIDE SEQUENCE [LARGE SCALE GENOMIC DNA]</scope>
    <source>
        <strain evidence="11">W106-1 / CGMCC3.15140</strain>
    </source>
</reference>
<evidence type="ECO:0000259" key="9">
    <source>
        <dbReference type="Pfam" id="PF01699"/>
    </source>
</evidence>
<evidence type="ECO:0000256" key="5">
    <source>
        <dbReference type="ARBA" id="ARBA00022989"/>
    </source>
</evidence>
<evidence type="ECO:0000256" key="7">
    <source>
        <dbReference type="SAM" id="MobiDB-lite"/>
    </source>
</evidence>
<dbReference type="PANTHER" id="PTHR10846:SF8">
    <property type="entry name" value="INNER MEMBRANE PROTEIN YRBG"/>
    <property type="match status" value="1"/>
</dbReference>
<feature type="compositionally biased region" description="Low complexity" evidence="7">
    <location>
        <begin position="170"/>
        <end position="184"/>
    </location>
</feature>
<dbReference type="InterPro" id="IPR004481">
    <property type="entry name" value="K/Na/Ca-exchanger"/>
</dbReference>
<feature type="transmembrane region" description="Helical" evidence="8">
    <location>
        <begin position="6"/>
        <end position="25"/>
    </location>
</feature>
<dbReference type="GeneID" id="19280010"/>
<dbReference type="InterPro" id="IPR004837">
    <property type="entry name" value="NaCa_Exmemb"/>
</dbReference>
<evidence type="ECO:0000256" key="2">
    <source>
        <dbReference type="ARBA" id="ARBA00005364"/>
    </source>
</evidence>
<keyword evidence="4 8" id="KW-0812">Transmembrane</keyword>
<dbReference type="Gene3D" id="1.20.1420.30">
    <property type="entry name" value="NCX, central ion-binding region"/>
    <property type="match status" value="1"/>
</dbReference>
<keyword evidence="3" id="KW-0813">Transport</keyword>
<feature type="compositionally biased region" description="Basic and acidic residues" evidence="7">
    <location>
        <begin position="185"/>
        <end position="194"/>
    </location>
</feature>
<evidence type="ECO:0000256" key="4">
    <source>
        <dbReference type="ARBA" id="ARBA00022692"/>
    </source>
</evidence>
<dbReference type="GO" id="GO:0006874">
    <property type="term" value="P:intracellular calcium ion homeostasis"/>
    <property type="evidence" value="ECO:0007669"/>
    <property type="project" value="TreeGrafter"/>
</dbReference>
<keyword evidence="11" id="KW-1185">Reference proteome</keyword>
<dbReference type="InParanoid" id="W3WJS5"/>
<protein>
    <recommendedName>
        <fullName evidence="9">Sodium/calcium exchanger membrane region domain-containing protein</fullName>
    </recommendedName>
</protein>
<dbReference type="GO" id="GO:0008273">
    <property type="term" value="F:calcium, potassium:sodium antiporter activity"/>
    <property type="evidence" value="ECO:0007669"/>
    <property type="project" value="TreeGrafter"/>
</dbReference>
<dbReference type="EMBL" id="KI912122">
    <property type="protein sequence ID" value="ETS73392.1"/>
    <property type="molecule type" value="Genomic_DNA"/>
</dbReference>
<comment type="subcellular location">
    <subcellularLocation>
        <location evidence="1">Membrane</location>
        <topology evidence="1">Multi-pass membrane protein</topology>
    </subcellularLocation>
</comment>
<comment type="similarity">
    <text evidence="2">Belongs to the Ca(2+):cation antiporter (CaCA) (TC 2.A.19) family. SLC24A subfamily.</text>
</comment>
<keyword evidence="3" id="KW-0050">Antiport</keyword>
<name>W3WJS5_PESFW</name>
<dbReference type="HOGENOM" id="CLU_1636635_0_0_1"/>
<feature type="transmembrane region" description="Helical" evidence="8">
    <location>
        <begin position="108"/>
        <end position="127"/>
    </location>
</feature>
<keyword evidence="5 8" id="KW-1133">Transmembrane helix</keyword>
<dbReference type="Pfam" id="PF01699">
    <property type="entry name" value="Na_Ca_ex"/>
    <property type="match status" value="1"/>
</dbReference>
<evidence type="ECO:0000256" key="8">
    <source>
        <dbReference type="SAM" id="Phobius"/>
    </source>
</evidence>
<sequence>MAHADAVAYNVATFIATLFVLELGADKFIDHTVIIAGRTRIPETIIGLLTAGGEWEELAVVIASLVGDRASLAIGNVVGSVISNILGAFSLGLLFHRKDTPLQFDRSARVYSLTLLILTTFVTPVIYFRGEQIWRIAGVILMIFFGIYLIAVGRAIGKGDLTAPEHCDSSSDSDGCSDGSSDYGDGARDSVNEL</sequence>
<dbReference type="PANTHER" id="PTHR10846">
    <property type="entry name" value="SODIUM/POTASSIUM/CALCIUM EXCHANGER"/>
    <property type="match status" value="1"/>
</dbReference>
<dbReference type="OMA" id="AYNVATF"/>
<feature type="transmembrane region" description="Helical" evidence="8">
    <location>
        <begin position="133"/>
        <end position="151"/>
    </location>
</feature>
<dbReference type="STRING" id="1229662.W3WJS5"/>
<dbReference type="OrthoDB" id="2127281at2759"/>
<feature type="domain" description="Sodium/calcium exchanger membrane region" evidence="9">
    <location>
        <begin position="11"/>
        <end position="151"/>
    </location>
</feature>
<dbReference type="InterPro" id="IPR044880">
    <property type="entry name" value="NCX_ion-bd_dom_sf"/>
</dbReference>
<evidence type="ECO:0000256" key="6">
    <source>
        <dbReference type="ARBA" id="ARBA00023136"/>
    </source>
</evidence>
<dbReference type="GO" id="GO:0005262">
    <property type="term" value="F:calcium channel activity"/>
    <property type="evidence" value="ECO:0007669"/>
    <property type="project" value="TreeGrafter"/>
</dbReference>
<dbReference type="AlphaFoldDB" id="W3WJS5"/>
<gene>
    <name evidence="10" type="ORF">PFICI_14997</name>
</gene>
<dbReference type="Proteomes" id="UP000030651">
    <property type="component" value="Unassembled WGS sequence"/>
</dbReference>
<keyword evidence="6 8" id="KW-0472">Membrane</keyword>
<feature type="transmembrane region" description="Helical" evidence="8">
    <location>
        <begin position="72"/>
        <end position="96"/>
    </location>
</feature>